<dbReference type="PANTHER" id="PTHR42960:SF1">
    <property type="entry name" value="YCF46 PROTEIN"/>
    <property type="match status" value="1"/>
</dbReference>
<dbReference type="Proteomes" id="UP000190056">
    <property type="component" value="Unassembled WGS sequence"/>
</dbReference>
<proteinExistence type="inferred from homology"/>
<dbReference type="InterPro" id="IPR052381">
    <property type="entry name" value="AAA_domain_protein"/>
</dbReference>
<comment type="caution">
    <text evidence="6">The sequence shown here is derived from an EMBL/GenBank/DDBJ whole genome shotgun (WGS) entry which is preliminary data.</text>
</comment>
<dbReference type="Gene3D" id="3.40.50.300">
    <property type="entry name" value="P-loop containing nucleotide triphosphate hydrolases"/>
    <property type="match status" value="1"/>
</dbReference>
<evidence type="ECO:0000256" key="4">
    <source>
        <dbReference type="ARBA" id="ARBA00040480"/>
    </source>
</evidence>
<dbReference type="SMART" id="SM00382">
    <property type="entry name" value="AAA"/>
    <property type="match status" value="1"/>
</dbReference>
<dbReference type="AlphaFoldDB" id="A0A9Q5QY10"/>
<dbReference type="PANTHER" id="PTHR42960">
    <property type="entry name" value="YCF46 PROTEIN"/>
    <property type="match status" value="1"/>
</dbReference>
<name>A0A9Q5QY10_9CYAN</name>
<evidence type="ECO:0000259" key="5">
    <source>
        <dbReference type="SMART" id="SM00382"/>
    </source>
</evidence>
<evidence type="ECO:0000313" key="7">
    <source>
        <dbReference type="Proteomes" id="UP000190056"/>
    </source>
</evidence>
<dbReference type="InterPro" id="IPR027417">
    <property type="entry name" value="P-loop_NTPase"/>
</dbReference>
<evidence type="ECO:0000256" key="1">
    <source>
        <dbReference type="ARBA" id="ARBA00022741"/>
    </source>
</evidence>
<sequence>MPHQELISSIDIMLRARYPLIYIVGVEEDPIEDLLQQVAQFSKPPRQLFFWDLVSGWHDNHNDTNSVMGAISRVAQSADQSSIFVLKDIHFILKNPDAATNAPVIRSLKNLISQIKHTRKTLVLTSYVLTLPPELQEEVTVIDFPLPSISEINYLIDQLVVPEKLKLSPMVREQVVKACQGLSRARIRRVLAAALATKGMVNDTDIDSILRAKKEAVRQTGILEFYSTTDSLKNVGGLENLKCWVRMRQQAFSESARQYGIPNPKGLLLVGIQGTGKSLSAKTIAYEWRLPLLRLDIGRLFGGIVGESESRVRQMIQLAEAISPCVLWMDELDKAFGNITGGGDGDSGTSRRVFGSLITWMQEKTSPVFIVATANNVRILPAELLRKGRFDEIFFLNLPTPKERREIFQVHLQKIRPSRMREFDLEKLSESTHNFSGAEIEQVIIDGMHRAFATRLNQEPRDFTTDDILMAISETVPLATIAKEQINGLKHWAAEAGARTASMDVVLEKELKTFNSHRVMGPLEVD</sequence>
<dbReference type="GO" id="GO:0016887">
    <property type="term" value="F:ATP hydrolysis activity"/>
    <property type="evidence" value="ECO:0007669"/>
    <property type="project" value="InterPro"/>
</dbReference>
<evidence type="ECO:0000256" key="3">
    <source>
        <dbReference type="ARBA" id="ARBA00038088"/>
    </source>
</evidence>
<dbReference type="CDD" id="cd19507">
    <property type="entry name" value="RecA-like_Ycf46-like"/>
    <property type="match status" value="1"/>
</dbReference>
<reference evidence="6 7" key="1">
    <citation type="submission" date="2017-01" db="EMBL/GenBank/DDBJ databases">
        <authorList>
            <person name="Abreu V.A."/>
            <person name="Popin R.V."/>
            <person name="Rigonato J."/>
            <person name="Andreote A.P."/>
            <person name="Schaker P.C."/>
            <person name="Hoff-Risseti C."/>
            <person name="Alvarenga D.O."/>
            <person name="Varani A.M."/>
            <person name="Fiore M.F."/>
        </authorList>
    </citation>
    <scope>NUCLEOTIDE SEQUENCE [LARGE SCALE GENOMIC DNA]</scope>
    <source>
        <strain evidence="6 7">CENA302</strain>
    </source>
</reference>
<dbReference type="RefSeq" id="WP_071250509.1">
    <property type="nucleotide sequence ID" value="NZ_MTPU01000017.1"/>
</dbReference>
<dbReference type="Pfam" id="PF17862">
    <property type="entry name" value="AAA_lid_3"/>
    <property type="match status" value="1"/>
</dbReference>
<dbReference type="InterPro" id="IPR003959">
    <property type="entry name" value="ATPase_AAA_core"/>
</dbReference>
<keyword evidence="2" id="KW-0067">ATP-binding</keyword>
<protein>
    <recommendedName>
        <fullName evidence="4">Uncharacterized AAA domain-containing protein ycf46</fullName>
    </recommendedName>
</protein>
<evidence type="ECO:0000256" key="2">
    <source>
        <dbReference type="ARBA" id="ARBA00022840"/>
    </source>
</evidence>
<organism evidence="6 7">
    <name type="scientific">Cylindrospermopsis raciborskii CENA302</name>
    <dbReference type="NCBI Taxonomy" id="1170768"/>
    <lineage>
        <taxon>Bacteria</taxon>
        <taxon>Bacillati</taxon>
        <taxon>Cyanobacteriota</taxon>
        <taxon>Cyanophyceae</taxon>
        <taxon>Nostocales</taxon>
        <taxon>Aphanizomenonaceae</taxon>
        <taxon>Cylindrospermopsis</taxon>
    </lineage>
</organism>
<dbReference type="GO" id="GO:0005524">
    <property type="term" value="F:ATP binding"/>
    <property type="evidence" value="ECO:0007669"/>
    <property type="project" value="UniProtKB-KW"/>
</dbReference>
<feature type="domain" description="AAA+ ATPase" evidence="5">
    <location>
        <begin position="263"/>
        <end position="400"/>
    </location>
</feature>
<dbReference type="InterPro" id="IPR041569">
    <property type="entry name" value="AAA_lid_3"/>
</dbReference>
<gene>
    <name evidence="6" type="ORF">CENA302_02965</name>
</gene>
<evidence type="ECO:0000313" key="6">
    <source>
        <dbReference type="EMBL" id="OPH10629.1"/>
    </source>
</evidence>
<comment type="similarity">
    <text evidence="3">Belongs to the AAA ATPase family. Highly divergent.</text>
</comment>
<dbReference type="EMBL" id="MTPU01000017">
    <property type="protein sequence ID" value="OPH10629.1"/>
    <property type="molecule type" value="Genomic_DNA"/>
</dbReference>
<keyword evidence="1" id="KW-0547">Nucleotide-binding</keyword>
<dbReference type="Pfam" id="PF00004">
    <property type="entry name" value="AAA"/>
    <property type="match status" value="1"/>
</dbReference>
<dbReference type="SUPFAM" id="SSF52540">
    <property type="entry name" value="P-loop containing nucleoside triphosphate hydrolases"/>
    <property type="match status" value="2"/>
</dbReference>
<dbReference type="Gene3D" id="1.10.8.60">
    <property type="match status" value="1"/>
</dbReference>
<accession>A0A9Q5QY10</accession>
<dbReference type="InterPro" id="IPR003593">
    <property type="entry name" value="AAA+_ATPase"/>
</dbReference>